<feature type="region of interest" description="Disordered" evidence="1">
    <location>
        <begin position="485"/>
        <end position="507"/>
    </location>
</feature>
<proteinExistence type="predicted"/>
<evidence type="ECO:0000256" key="2">
    <source>
        <dbReference type="SAM" id="SignalP"/>
    </source>
</evidence>
<organism evidence="3 4">
    <name type="scientific">Hypsizygus marmoreus</name>
    <name type="common">White beech mushroom</name>
    <name type="synonym">Agaricus marmoreus</name>
    <dbReference type="NCBI Taxonomy" id="39966"/>
    <lineage>
        <taxon>Eukaryota</taxon>
        <taxon>Fungi</taxon>
        <taxon>Dikarya</taxon>
        <taxon>Basidiomycota</taxon>
        <taxon>Agaricomycotina</taxon>
        <taxon>Agaricomycetes</taxon>
        <taxon>Agaricomycetidae</taxon>
        <taxon>Agaricales</taxon>
        <taxon>Tricholomatineae</taxon>
        <taxon>Lyophyllaceae</taxon>
        <taxon>Hypsizygus</taxon>
    </lineage>
</organism>
<dbReference type="Proteomes" id="UP000076154">
    <property type="component" value="Unassembled WGS sequence"/>
</dbReference>
<dbReference type="OrthoDB" id="3030607at2759"/>
<keyword evidence="4" id="KW-1185">Reference proteome</keyword>
<sequence length="694" mass="76267">MPSFNAFLACLYRGVFSFVTWLVDSIQSLGHSVKTEACHLELPVSAPPHSAMDLISVSEQSPDVPRREQLTCLPPKPRSFSYSDLDHAREMKEQTYKKVTYAERNKSHSLSCGRLDELRSIHSSIIDHPANSTMPDVYRLPPSFCRPSTSLHSYTPSPLATPSLSPSAIASPSESAWDDHCKKRILSAQKFEAEIGALGRRRGFTGPPLFINRKSSSLLSLPPTIGPRSPHTPTSPRTPLEAVTNMIRSASNKPVKSVITEISQELQNFYDHADPFSMSGDAFFVPSVSFGSIPTANLDDFTPYLRRTRPVQRDPSRKRKPTFDDIRAAPSSPIKKLPMKTTIYDLPVSDVPLKPMSVPRNLKAPERPHREKPIGSPKIVLTVPSAPSTPKRNSFASSLIGMSAVPEFTEDMDSPSKARAGNISNIGRNEDSYIVSNSTPIPEVNLYDFSAYRSQPKRDTIPIGGRPVLVDIRNKARITIPSTMSEPKAKNADNNISKQAPRQSVPEDVVSALKGVPPFVVRTDNTADMSVSDFSFSICVLPTVDFPASLHSLFLNGERPSNPVAKGLEDDSYSQDLMLVDDSDPFAYREPSAATKMPSYLRPLVLPARFAQPASMRSLPVHGTVPSANETQALIHHDGETPTHHPSHGSDNIPVLLDSCTCKLPSNQRDARDCCVHEEEDVCGEDGPLIMHVM</sequence>
<dbReference type="AlphaFoldDB" id="A0A369JW12"/>
<evidence type="ECO:0000313" key="4">
    <source>
        <dbReference type="Proteomes" id="UP000076154"/>
    </source>
</evidence>
<comment type="caution">
    <text evidence="3">The sequence shown here is derived from an EMBL/GenBank/DDBJ whole genome shotgun (WGS) entry which is preliminary data.</text>
</comment>
<feature type="signal peptide" evidence="2">
    <location>
        <begin position="1"/>
        <end position="17"/>
    </location>
</feature>
<feature type="compositionally biased region" description="Polar residues" evidence="1">
    <location>
        <begin position="492"/>
        <end position="502"/>
    </location>
</feature>
<evidence type="ECO:0000313" key="3">
    <source>
        <dbReference type="EMBL" id="RDB25532.1"/>
    </source>
</evidence>
<reference evidence="3" key="1">
    <citation type="submission" date="2018-04" db="EMBL/GenBank/DDBJ databases">
        <title>Whole genome sequencing of Hypsizygus marmoreus.</title>
        <authorList>
            <person name="Choi I.-G."/>
            <person name="Min B."/>
            <person name="Kim J.-G."/>
            <person name="Kim S."/>
            <person name="Oh Y.-L."/>
            <person name="Kong W.-S."/>
            <person name="Park H."/>
            <person name="Jeong J."/>
            <person name="Song E.-S."/>
        </authorList>
    </citation>
    <scope>NUCLEOTIDE SEQUENCE [LARGE SCALE GENOMIC DNA]</scope>
    <source>
        <strain evidence="3">51987-8</strain>
    </source>
</reference>
<dbReference type="STRING" id="39966.A0A369JW12"/>
<name>A0A369JW12_HYPMA</name>
<evidence type="ECO:0000256" key="1">
    <source>
        <dbReference type="SAM" id="MobiDB-lite"/>
    </source>
</evidence>
<feature type="compositionally biased region" description="Basic and acidic residues" evidence="1">
    <location>
        <begin position="311"/>
        <end position="327"/>
    </location>
</feature>
<feature type="region of interest" description="Disordered" evidence="1">
    <location>
        <begin position="306"/>
        <end position="334"/>
    </location>
</feature>
<protein>
    <submittedName>
        <fullName evidence="3">Uncharacterized protein</fullName>
    </submittedName>
</protein>
<dbReference type="InParanoid" id="A0A369JW12"/>
<dbReference type="EMBL" id="LUEZ02000040">
    <property type="protein sequence ID" value="RDB25532.1"/>
    <property type="molecule type" value="Genomic_DNA"/>
</dbReference>
<keyword evidence="2" id="KW-0732">Signal</keyword>
<gene>
    <name evidence="3" type="ORF">Hypma_006314</name>
</gene>
<accession>A0A369JW12</accession>
<feature type="chain" id="PRO_5016686522" evidence="2">
    <location>
        <begin position="18"/>
        <end position="694"/>
    </location>
</feature>